<keyword evidence="3" id="KW-0539">Nucleus</keyword>
<keyword evidence="5" id="KW-1185">Reference proteome</keyword>
<comment type="subcellular location">
    <subcellularLocation>
        <location evidence="1">Nucleus envelope</location>
    </subcellularLocation>
</comment>
<dbReference type="PANTHER" id="PTHR11225:SF4">
    <property type="entry name" value="NUCLEAR PORE COMPLEX PROTEIN NUP93"/>
    <property type="match status" value="1"/>
</dbReference>
<comment type="similarity">
    <text evidence="2">Belongs to the nucleoporin interacting component (NIC) family.</text>
</comment>
<dbReference type="InterPro" id="IPR007231">
    <property type="entry name" value="Nucleoporin_int_Nup93/Nic96"/>
</dbReference>
<dbReference type="AlphaFoldDB" id="A0A8H7EQS1"/>
<dbReference type="Proteomes" id="UP000605846">
    <property type="component" value="Unassembled WGS sequence"/>
</dbReference>
<evidence type="ECO:0000313" key="5">
    <source>
        <dbReference type="Proteomes" id="UP000605846"/>
    </source>
</evidence>
<dbReference type="GO" id="GO:0005643">
    <property type="term" value="C:nuclear pore"/>
    <property type="evidence" value="ECO:0007669"/>
    <property type="project" value="InterPro"/>
</dbReference>
<comment type="caution">
    <text evidence="4">The sequence shown here is derived from an EMBL/GenBank/DDBJ whole genome shotgun (WGS) entry which is preliminary data.</text>
</comment>
<dbReference type="PANTHER" id="PTHR11225">
    <property type="entry name" value="NUCLEAR PORE COMPLEX PROTEIN NUP93 NUCLEOPORIN NUP93 DEAD EYE PROTEIN"/>
    <property type="match status" value="1"/>
</dbReference>
<dbReference type="GO" id="GO:0016973">
    <property type="term" value="P:poly(A)+ mRNA export from nucleus"/>
    <property type="evidence" value="ECO:0007669"/>
    <property type="project" value="TreeGrafter"/>
</dbReference>
<dbReference type="GO" id="GO:0017056">
    <property type="term" value="F:structural constituent of nuclear pore"/>
    <property type="evidence" value="ECO:0007669"/>
    <property type="project" value="InterPro"/>
</dbReference>
<name>A0A8H7EQS1_9FUNG</name>
<dbReference type="EMBL" id="JABAYA010000193">
    <property type="protein sequence ID" value="KAF7722488.1"/>
    <property type="molecule type" value="Genomic_DNA"/>
</dbReference>
<gene>
    <name evidence="4" type="ORF">EC973_003108</name>
</gene>
<evidence type="ECO:0000313" key="4">
    <source>
        <dbReference type="EMBL" id="KAF7722488.1"/>
    </source>
</evidence>
<organism evidence="4 5">
    <name type="scientific">Apophysomyces ossiformis</name>
    <dbReference type="NCBI Taxonomy" id="679940"/>
    <lineage>
        <taxon>Eukaryota</taxon>
        <taxon>Fungi</taxon>
        <taxon>Fungi incertae sedis</taxon>
        <taxon>Mucoromycota</taxon>
        <taxon>Mucoromycotina</taxon>
        <taxon>Mucoromycetes</taxon>
        <taxon>Mucorales</taxon>
        <taxon>Mucorineae</taxon>
        <taxon>Mucoraceae</taxon>
        <taxon>Apophysomyces</taxon>
    </lineage>
</organism>
<reference evidence="4" key="1">
    <citation type="submission" date="2020-01" db="EMBL/GenBank/DDBJ databases">
        <title>Genome Sequencing of Three Apophysomyces-Like Fungal Strains Confirms a Novel Fungal Genus in the Mucoromycota with divergent Burkholderia-like Endosymbiotic Bacteria.</title>
        <authorList>
            <person name="Stajich J.E."/>
            <person name="Macias A.M."/>
            <person name="Carter-House D."/>
            <person name="Lovett B."/>
            <person name="Kasson L.R."/>
            <person name="Berry K."/>
            <person name="Grigoriev I."/>
            <person name="Chang Y."/>
            <person name="Spatafora J."/>
            <person name="Kasson M.T."/>
        </authorList>
    </citation>
    <scope>NUCLEOTIDE SEQUENCE</scope>
    <source>
        <strain evidence="4">NRRL A-21654</strain>
    </source>
</reference>
<dbReference type="GO" id="GO:0006606">
    <property type="term" value="P:protein import into nucleus"/>
    <property type="evidence" value="ECO:0007669"/>
    <property type="project" value="TreeGrafter"/>
</dbReference>
<accession>A0A8H7EQS1</accession>
<proteinExistence type="inferred from homology"/>
<dbReference type="OrthoDB" id="203824at2759"/>
<protein>
    <submittedName>
        <fullName evidence="4">Uncharacterized protein</fullName>
    </submittedName>
</protein>
<evidence type="ECO:0000256" key="1">
    <source>
        <dbReference type="ARBA" id="ARBA00004259"/>
    </source>
</evidence>
<sequence>MSKVASDRSASLKEILERSKLLTNQVLQQELPPIERGLEQIDVQSSKLTSKTAQHEDSGDNKALYFLAQGGVDSQVLMRDLGTIHIGTQPEHRRPIQDTDVEGYFQQKRAQTIIELVQNKKEEIIQDGVDQFDKSVDTTWKAIKTSLCEVRGEDPTDADMAFLRITKSHFDPARLPRRE</sequence>
<evidence type="ECO:0000256" key="2">
    <source>
        <dbReference type="ARBA" id="ARBA00010186"/>
    </source>
</evidence>
<evidence type="ECO:0000256" key="3">
    <source>
        <dbReference type="ARBA" id="ARBA00023242"/>
    </source>
</evidence>